<feature type="non-terminal residue" evidence="7">
    <location>
        <position position="1"/>
    </location>
</feature>
<dbReference type="Gene3D" id="2.60.40.1500">
    <property type="entry name" value="Glycosyl hydrolase domain, family 39"/>
    <property type="match status" value="1"/>
</dbReference>
<dbReference type="PhylomeDB" id="A7RUK2"/>
<dbReference type="InterPro" id="IPR049166">
    <property type="entry name" value="GH39_cat"/>
</dbReference>
<feature type="domain" description="Glycosyl hydrolases family 39 N-terminal catalytic" evidence="5">
    <location>
        <begin position="4"/>
        <end position="478"/>
    </location>
</feature>
<protein>
    <recommendedName>
        <fullName evidence="9">Alpha-L-iduronidase</fullName>
    </recommendedName>
</protein>
<evidence type="ECO:0000256" key="3">
    <source>
        <dbReference type="ARBA" id="ARBA00023295"/>
    </source>
</evidence>
<dbReference type="PANTHER" id="PTHR12631:SF8">
    <property type="entry name" value="ALPHA-L-IDURONIDASE"/>
    <property type="match status" value="1"/>
</dbReference>
<dbReference type="PANTHER" id="PTHR12631">
    <property type="entry name" value="ALPHA-L-IDURONIDASE"/>
    <property type="match status" value="1"/>
</dbReference>
<dbReference type="EMBL" id="DS469540">
    <property type="protein sequence ID" value="EDO44868.1"/>
    <property type="molecule type" value="Genomic_DNA"/>
</dbReference>
<evidence type="ECO:0000259" key="5">
    <source>
        <dbReference type="Pfam" id="PF01229"/>
    </source>
</evidence>
<feature type="active site" description="Proton donor" evidence="4">
    <location>
        <position position="151"/>
    </location>
</feature>
<dbReference type="Proteomes" id="UP000001593">
    <property type="component" value="Unassembled WGS sequence"/>
</dbReference>
<dbReference type="OMA" id="RYETWNE"/>
<keyword evidence="3" id="KW-0326">Glycosidase</keyword>
<dbReference type="Gene3D" id="3.20.20.80">
    <property type="entry name" value="Glycosidases"/>
    <property type="match status" value="1"/>
</dbReference>
<keyword evidence="8" id="KW-1185">Reference proteome</keyword>
<dbReference type="HOGENOM" id="CLU_028716_0_0_1"/>
<dbReference type="InterPro" id="IPR051923">
    <property type="entry name" value="Glycosyl_Hydrolase_39"/>
</dbReference>
<evidence type="ECO:0000313" key="7">
    <source>
        <dbReference type="EMBL" id="EDO44868.1"/>
    </source>
</evidence>
<accession>A7RUK2</accession>
<sequence>YTTSIDASSKLSQLEHFWESTGFCPPDPHKDFYKFVSTNDMAQNLAYIGSVPNQGIKQVRIHWLLDLISMETLPNGTMSYVYKHLDVLLHMLLKHGLKPGFEIMGNPSGFFKDFDDAEEIYAWRDMVTHFLPKERYGITEVSSWNFESWNEPQNKQHFDGLHVSTQGYLNYYDASSEGLYLANPALRFGGPATGNPLKHPIFWTLIDHCYQGKNFFSHQKRTRLDYISFHIKGGGHSISIVNNEALVLKNLTKYYPGFSSIPIYNDEADPLVGWSKEEDLRADVYYAAIVAKIISQHQDVFRGDTRIQYKLLSNDNAFISYPPAYFTQRTLLARFQMNTSHPRKIEFIRKSVLSIMGLLSLLGNQELAVNVSSSDQKASTNKTFGVIASSSGSSPDDLQLSVLFYNSNDTSNTTGLAVVYVCISGIPVFKDAKFVLYQMDNERGNPHGIWVGIGRPLFPTEKEFAKMRANEEPVRTRGPSTVSVEHPDQFKNTFVLPLPGVALLVLCAKPIAPPAQVTNVSLLLVSPQDVLVTWKHKSAKCIKTYEILFSAKHQEGPYSRINPEDQLFHAYLHHKTQVTPGDTRGWYRVIAVDYWDRGSKPSTPGRLGLNTNIDG</sequence>
<dbReference type="InterPro" id="IPR013783">
    <property type="entry name" value="Ig-like_fold"/>
</dbReference>
<dbReference type="eggNOG" id="ENOG502QRES">
    <property type="taxonomic scope" value="Eukaryota"/>
</dbReference>
<dbReference type="InterPro" id="IPR017853">
    <property type="entry name" value="GH"/>
</dbReference>
<dbReference type="PRINTS" id="PR00745">
    <property type="entry name" value="GLHYDRLASE39"/>
</dbReference>
<dbReference type="InParanoid" id="A7RUK2"/>
<gene>
    <name evidence="7" type="ORF">NEMVEDRAFT_v1g93831</name>
</gene>
<dbReference type="STRING" id="45351.A7RUK2"/>
<dbReference type="GO" id="GO:0005975">
    <property type="term" value="P:carbohydrate metabolic process"/>
    <property type="evidence" value="ECO:0007669"/>
    <property type="project" value="InterPro"/>
</dbReference>
<proteinExistence type="inferred from homology"/>
<dbReference type="SUPFAM" id="SSF51445">
    <property type="entry name" value="(Trans)glycosidases"/>
    <property type="match status" value="1"/>
</dbReference>
<dbReference type="GO" id="GO:0004553">
    <property type="term" value="F:hydrolase activity, hydrolyzing O-glycosyl compounds"/>
    <property type="evidence" value="ECO:0000318"/>
    <property type="project" value="GO_Central"/>
</dbReference>
<comment type="similarity">
    <text evidence="1">Belongs to the glycosyl hydrolase 39 family.</text>
</comment>
<evidence type="ECO:0008006" key="9">
    <source>
        <dbReference type="Google" id="ProtNLM"/>
    </source>
</evidence>
<reference evidence="7 8" key="1">
    <citation type="journal article" date="2007" name="Science">
        <title>Sea anemone genome reveals ancestral eumetazoan gene repertoire and genomic organization.</title>
        <authorList>
            <person name="Putnam N.H."/>
            <person name="Srivastava M."/>
            <person name="Hellsten U."/>
            <person name="Dirks B."/>
            <person name="Chapman J."/>
            <person name="Salamov A."/>
            <person name="Terry A."/>
            <person name="Shapiro H."/>
            <person name="Lindquist E."/>
            <person name="Kapitonov V.V."/>
            <person name="Jurka J."/>
            <person name="Genikhovich G."/>
            <person name="Grigoriev I.V."/>
            <person name="Lucas S.M."/>
            <person name="Steele R.E."/>
            <person name="Finnerty J.R."/>
            <person name="Technau U."/>
            <person name="Martindale M.Q."/>
            <person name="Rokhsar D.S."/>
        </authorList>
    </citation>
    <scope>NUCLEOTIDE SEQUENCE [LARGE SCALE GENOMIC DNA]</scope>
    <source>
        <strain evidence="8">CH2 X CH6</strain>
    </source>
</reference>
<organism evidence="7 8">
    <name type="scientific">Nematostella vectensis</name>
    <name type="common">Starlet sea anemone</name>
    <dbReference type="NCBI Taxonomy" id="45351"/>
    <lineage>
        <taxon>Eukaryota</taxon>
        <taxon>Metazoa</taxon>
        <taxon>Cnidaria</taxon>
        <taxon>Anthozoa</taxon>
        <taxon>Hexacorallia</taxon>
        <taxon>Actiniaria</taxon>
        <taxon>Edwardsiidae</taxon>
        <taxon>Nematostella</taxon>
    </lineage>
</organism>
<evidence type="ECO:0000256" key="1">
    <source>
        <dbReference type="ARBA" id="ARBA00008875"/>
    </source>
</evidence>
<evidence type="ECO:0000256" key="2">
    <source>
        <dbReference type="ARBA" id="ARBA00022801"/>
    </source>
</evidence>
<feature type="domain" description="Alpha-L-iduronidase C-terminal" evidence="6">
    <location>
        <begin position="518"/>
        <end position="603"/>
    </location>
</feature>
<dbReference type="InterPro" id="IPR049167">
    <property type="entry name" value="GH39_C"/>
</dbReference>
<evidence type="ECO:0000256" key="4">
    <source>
        <dbReference type="PIRSR" id="PIRSR600514-1"/>
    </source>
</evidence>
<dbReference type="Gene3D" id="2.60.40.10">
    <property type="entry name" value="Immunoglobulins"/>
    <property type="match status" value="1"/>
</dbReference>
<evidence type="ECO:0000313" key="8">
    <source>
        <dbReference type="Proteomes" id="UP000001593"/>
    </source>
</evidence>
<evidence type="ECO:0000259" key="6">
    <source>
        <dbReference type="Pfam" id="PF21200"/>
    </source>
</evidence>
<dbReference type="SUPFAM" id="SSF51011">
    <property type="entry name" value="Glycosyl hydrolase domain"/>
    <property type="match status" value="1"/>
</dbReference>
<dbReference type="InterPro" id="IPR000514">
    <property type="entry name" value="Glyco_hydro_39"/>
</dbReference>
<keyword evidence="2" id="KW-0378">Hydrolase</keyword>
<dbReference type="AlphaFoldDB" id="A7RUK2"/>
<dbReference type="Pfam" id="PF21200">
    <property type="entry name" value="Glyco_hydro_39_C"/>
    <property type="match status" value="1"/>
</dbReference>
<dbReference type="Pfam" id="PF01229">
    <property type="entry name" value="Glyco_hydro_39"/>
    <property type="match status" value="1"/>
</dbReference>
<name>A7RUK2_NEMVE</name>